<gene>
    <name evidence="2" type="ORF">A3I24_03880</name>
</gene>
<keyword evidence="1" id="KW-0472">Membrane</keyword>
<accession>A0A1G1ZQE4</accession>
<feature type="transmembrane region" description="Helical" evidence="1">
    <location>
        <begin position="40"/>
        <end position="58"/>
    </location>
</feature>
<dbReference type="EMBL" id="MHJL01000038">
    <property type="protein sequence ID" value="OGY66665.1"/>
    <property type="molecule type" value="Genomic_DNA"/>
</dbReference>
<keyword evidence="1" id="KW-0812">Transmembrane</keyword>
<comment type="caution">
    <text evidence="2">The sequence shown here is derived from an EMBL/GenBank/DDBJ whole genome shotgun (WGS) entry which is preliminary data.</text>
</comment>
<keyword evidence="1" id="KW-1133">Transmembrane helix</keyword>
<proteinExistence type="predicted"/>
<dbReference type="Proteomes" id="UP000177690">
    <property type="component" value="Unassembled WGS sequence"/>
</dbReference>
<evidence type="ECO:0000256" key="1">
    <source>
        <dbReference type="SAM" id="Phobius"/>
    </source>
</evidence>
<sequence>MVARAAISQATVAVNNILGKNLKFYCPKTYPYVIPVGGKYAVAKIGPFIFSGIIGWLLKGLVELNYLLSIMPIGYALKTWLRGLYVFIKNDRLG</sequence>
<dbReference type="Gene3D" id="3.50.50.100">
    <property type="match status" value="1"/>
</dbReference>
<protein>
    <submittedName>
        <fullName evidence="2">Uncharacterized protein</fullName>
    </submittedName>
</protein>
<evidence type="ECO:0000313" key="3">
    <source>
        <dbReference type="Proteomes" id="UP000177690"/>
    </source>
</evidence>
<reference evidence="2 3" key="1">
    <citation type="journal article" date="2016" name="Nat. Commun.">
        <title>Thousands of microbial genomes shed light on interconnected biogeochemical processes in an aquifer system.</title>
        <authorList>
            <person name="Anantharaman K."/>
            <person name="Brown C.T."/>
            <person name="Hug L.A."/>
            <person name="Sharon I."/>
            <person name="Castelle C.J."/>
            <person name="Probst A.J."/>
            <person name="Thomas B.C."/>
            <person name="Singh A."/>
            <person name="Wilkins M.J."/>
            <person name="Karaoz U."/>
            <person name="Brodie E.L."/>
            <person name="Williams K.H."/>
            <person name="Hubbard S.S."/>
            <person name="Banfield J.F."/>
        </authorList>
    </citation>
    <scope>NUCLEOTIDE SEQUENCE [LARGE SCALE GENOMIC DNA]</scope>
</reference>
<dbReference type="AlphaFoldDB" id="A0A1G1ZQE4"/>
<evidence type="ECO:0000313" key="2">
    <source>
        <dbReference type="EMBL" id="OGY66665.1"/>
    </source>
</evidence>
<feature type="transmembrane region" description="Helical" evidence="1">
    <location>
        <begin position="64"/>
        <end position="88"/>
    </location>
</feature>
<organism evidence="2 3">
    <name type="scientific">Candidatus Harrisonbacteria bacterium RIFCSPLOWO2_02_FULL_41_13b</name>
    <dbReference type="NCBI Taxonomy" id="1798409"/>
    <lineage>
        <taxon>Bacteria</taxon>
        <taxon>Candidatus Harrisoniibacteriota</taxon>
    </lineage>
</organism>
<name>A0A1G1ZQE4_9BACT</name>